<evidence type="ECO:0000313" key="4">
    <source>
        <dbReference type="Proteomes" id="UP000509626"/>
    </source>
</evidence>
<gene>
    <name evidence="3" type="ORF">HUG12_10390</name>
</gene>
<evidence type="ECO:0000256" key="1">
    <source>
        <dbReference type="SAM" id="MobiDB-lite"/>
    </source>
</evidence>
<dbReference type="GeneID" id="56037871"/>
<dbReference type="CDD" id="cd05379">
    <property type="entry name" value="CAP_bacterial"/>
    <property type="match status" value="1"/>
</dbReference>
<dbReference type="RefSeq" id="WP_179268701.1">
    <property type="nucleotide sequence ID" value="NZ_CP058579.1"/>
</dbReference>
<feature type="region of interest" description="Disordered" evidence="1">
    <location>
        <begin position="32"/>
        <end position="100"/>
    </location>
</feature>
<keyword evidence="4" id="KW-1185">Reference proteome</keyword>
<dbReference type="SUPFAM" id="SSF55797">
    <property type="entry name" value="PR-1-like"/>
    <property type="match status" value="1"/>
</dbReference>
<dbReference type="Pfam" id="PF00188">
    <property type="entry name" value="CAP"/>
    <property type="match status" value="1"/>
</dbReference>
<accession>A0A7D5Q9Y1</accession>
<dbReference type="Proteomes" id="UP000509626">
    <property type="component" value="Chromosome"/>
</dbReference>
<dbReference type="OrthoDB" id="26567at2157"/>
<dbReference type="AlphaFoldDB" id="A0A7D5Q9Y1"/>
<feature type="domain" description="SCP" evidence="2">
    <location>
        <begin position="99"/>
        <end position="241"/>
    </location>
</feature>
<sequence>MVSRRTVLYVAGSAGVAGWLTREGYVSVDADEPSVSVDAGAVPELDDVVDASRFDRPSDTSPGASPNDGADGRDADEEWSTPSADGDWDPVASGRAAHDEVNERRADAGVAEVAWDDALFGIAQRYAERMAEEEFFSHTDPSGGDFSDRYEDAGYACRVDAGDDGYATGGENLARTWWKRRVRTESGTAVHSTPEELAEGAVEQWMNSTGHRENLLRDYWNNEGIGFDRDDEGKVYAVQNFC</sequence>
<dbReference type="EMBL" id="CP058579">
    <property type="protein sequence ID" value="QLG62116.1"/>
    <property type="molecule type" value="Genomic_DNA"/>
</dbReference>
<protein>
    <submittedName>
        <fullName evidence="3">CAP domain-containing protein</fullName>
    </submittedName>
</protein>
<evidence type="ECO:0000259" key="2">
    <source>
        <dbReference type="Pfam" id="PF00188"/>
    </source>
</evidence>
<name>A0A7D5Q9Y1_9EURY</name>
<dbReference type="Gene3D" id="3.40.33.10">
    <property type="entry name" value="CAP"/>
    <property type="match status" value="1"/>
</dbReference>
<dbReference type="PANTHER" id="PTHR31157">
    <property type="entry name" value="SCP DOMAIN-CONTAINING PROTEIN"/>
    <property type="match status" value="1"/>
</dbReference>
<dbReference type="InterPro" id="IPR035940">
    <property type="entry name" value="CAP_sf"/>
</dbReference>
<evidence type="ECO:0000313" key="3">
    <source>
        <dbReference type="EMBL" id="QLG62116.1"/>
    </source>
</evidence>
<reference evidence="3 4" key="1">
    <citation type="submission" date="2020-06" db="EMBL/GenBank/DDBJ databases">
        <title>NJ-3-1, isolated from saline soil.</title>
        <authorList>
            <person name="Cui H.L."/>
            <person name="Shi X."/>
        </authorList>
    </citation>
    <scope>NUCLEOTIDE SEQUENCE [LARGE SCALE GENOMIC DNA]</scope>
    <source>
        <strain evidence="3 4">NJ-3-1</strain>
    </source>
</reference>
<dbReference type="PANTHER" id="PTHR31157:SF1">
    <property type="entry name" value="SCP DOMAIN-CONTAINING PROTEIN"/>
    <property type="match status" value="1"/>
</dbReference>
<dbReference type="InterPro" id="IPR014044">
    <property type="entry name" value="CAP_dom"/>
</dbReference>
<dbReference type="KEGG" id="halu:HUG12_10390"/>
<organism evidence="3 4">
    <name type="scientific">Halorarum salinum</name>
    <dbReference type="NCBI Taxonomy" id="2743089"/>
    <lineage>
        <taxon>Archaea</taxon>
        <taxon>Methanobacteriati</taxon>
        <taxon>Methanobacteriota</taxon>
        <taxon>Stenosarchaea group</taxon>
        <taxon>Halobacteria</taxon>
        <taxon>Halobacteriales</taxon>
        <taxon>Haloferacaceae</taxon>
        <taxon>Halorarum</taxon>
    </lineage>
</organism>
<proteinExistence type="predicted"/>